<reference evidence="1 2" key="1">
    <citation type="submission" date="2021-01" db="EMBL/GenBank/DDBJ databases">
        <title>Actinoplanes sp. nov. LDG1-06 isolated from lichen.</title>
        <authorList>
            <person name="Saeng-In P."/>
            <person name="Phongsopitanun W."/>
            <person name="Kanchanasin P."/>
            <person name="Yuki M."/>
            <person name="Kudo T."/>
            <person name="Ohkuma M."/>
            <person name="Tanasupawat S."/>
        </authorList>
    </citation>
    <scope>NUCLEOTIDE SEQUENCE [LARGE SCALE GENOMIC DNA]</scope>
    <source>
        <strain evidence="1 2">LDG1-06</strain>
    </source>
</reference>
<dbReference type="Pfam" id="PF19787">
    <property type="entry name" value="DUF6271"/>
    <property type="match status" value="1"/>
</dbReference>
<dbReference type="RefSeq" id="WP_203374897.1">
    <property type="nucleotide sequence ID" value="NZ_JAENHP010000001.1"/>
</dbReference>
<dbReference type="InterPro" id="IPR046238">
    <property type="entry name" value="DUF6271"/>
</dbReference>
<accession>A0ABS2A5D4</accession>
<evidence type="ECO:0000313" key="2">
    <source>
        <dbReference type="Proteomes" id="UP000632138"/>
    </source>
</evidence>
<name>A0ABS2A5D4_9ACTN</name>
<comment type="caution">
    <text evidence="1">The sequence shown here is derived from an EMBL/GenBank/DDBJ whole genome shotgun (WGS) entry which is preliminary data.</text>
</comment>
<sequence length="409" mass="45620">MRRVCLTVPTNRECTATLAEVVAEAEYAAGHFDVEVHLLVLDSSEHFAEHAEVLRGAAHVSHLDEAAQRDFLRRVIGRSGVGKPDLMLDLMLPDRLSYGACTNRAFLIAAALGCESVHRRDSDSFFQTYGNEKIFPIHAELLSLGKPAREAVTTEDRLDPALRDATVEMVGASFVGEMSVDLGEVRDHDAYYDLVSLWAADGTTDAEKRELVDDSFTGSAPFDGDRSTLSVVDPMRVDMHNIAFHGLHERIPLPPATDTIGSDYFLIHVADKAGLPGVLHNRHIVNFHTAERKTDTGFLAYQMRFAKFILSMAYLHFVYERMTSDDPATIAAIVRMSTWQPRETNEAKADAMELAYRRLGGRFVHVADRIREDRQRLLVEARRDMDDFALLIDAWSSLVEAARATSLSS</sequence>
<organism evidence="1 2">
    <name type="scientific">Paractinoplanes ovalisporus</name>
    <dbReference type="NCBI Taxonomy" id="2810368"/>
    <lineage>
        <taxon>Bacteria</taxon>
        <taxon>Bacillati</taxon>
        <taxon>Actinomycetota</taxon>
        <taxon>Actinomycetes</taxon>
        <taxon>Micromonosporales</taxon>
        <taxon>Micromonosporaceae</taxon>
        <taxon>Paractinoplanes</taxon>
    </lineage>
</organism>
<protein>
    <submittedName>
        <fullName evidence="1">Uncharacterized protein</fullName>
    </submittedName>
</protein>
<dbReference type="Proteomes" id="UP000632138">
    <property type="component" value="Unassembled WGS sequence"/>
</dbReference>
<proteinExistence type="predicted"/>
<gene>
    <name evidence="1" type="ORF">JIG36_05735</name>
</gene>
<keyword evidence="2" id="KW-1185">Reference proteome</keyword>
<evidence type="ECO:0000313" key="1">
    <source>
        <dbReference type="EMBL" id="MBM2615060.1"/>
    </source>
</evidence>
<dbReference type="EMBL" id="JAENHP010000001">
    <property type="protein sequence ID" value="MBM2615060.1"/>
    <property type="molecule type" value="Genomic_DNA"/>
</dbReference>